<name>F5RPI6_9FIRM</name>
<dbReference type="Proteomes" id="UP000004067">
    <property type="component" value="Unassembled WGS sequence"/>
</dbReference>
<dbReference type="Gene3D" id="2.115.10.20">
    <property type="entry name" value="Glycosyl hydrolase domain, family 43"/>
    <property type="match status" value="1"/>
</dbReference>
<evidence type="ECO:0000259" key="11">
    <source>
        <dbReference type="Pfam" id="PF08244"/>
    </source>
</evidence>
<dbReference type="InterPro" id="IPR001362">
    <property type="entry name" value="Glyco_hydro_32"/>
</dbReference>
<evidence type="ECO:0000313" key="13">
    <source>
        <dbReference type="Proteomes" id="UP000004067"/>
    </source>
</evidence>
<organism evidence="12 13">
    <name type="scientific">Centipeda periodontii DSM 2778</name>
    <dbReference type="NCBI Taxonomy" id="888060"/>
    <lineage>
        <taxon>Bacteria</taxon>
        <taxon>Bacillati</taxon>
        <taxon>Bacillota</taxon>
        <taxon>Negativicutes</taxon>
        <taxon>Selenomonadales</taxon>
        <taxon>Selenomonadaceae</taxon>
        <taxon>Centipeda</taxon>
    </lineage>
</organism>
<evidence type="ECO:0000256" key="5">
    <source>
        <dbReference type="ARBA" id="ARBA00022801"/>
    </source>
</evidence>
<gene>
    <name evidence="12" type="primary">scrB2</name>
    <name evidence="12" type="ORF">HMPREF9081_2172</name>
</gene>
<keyword evidence="6 8" id="KW-0326">Glycosidase</keyword>
<dbReference type="InterPro" id="IPR013148">
    <property type="entry name" value="Glyco_hydro_32_N"/>
</dbReference>
<dbReference type="InterPro" id="IPR006232">
    <property type="entry name" value="Suc6P_hydrolase"/>
</dbReference>
<reference evidence="12 13" key="1">
    <citation type="submission" date="2011-04" db="EMBL/GenBank/DDBJ databases">
        <authorList>
            <person name="Muzny D."/>
            <person name="Qin X."/>
            <person name="Deng J."/>
            <person name="Jiang H."/>
            <person name="Liu Y."/>
            <person name="Qu J."/>
            <person name="Song X.-Z."/>
            <person name="Zhang L."/>
            <person name="Thornton R."/>
            <person name="Coyle M."/>
            <person name="Francisco L."/>
            <person name="Jackson L."/>
            <person name="Javaid M."/>
            <person name="Korchina V."/>
            <person name="Kovar C."/>
            <person name="Mata R."/>
            <person name="Mathew T."/>
            <person name="Ngo R."/>
            <person name="Nguyen L."/>
            <person name="Nguyen N."/>
            <person name="Okwuonu G."/>
            <person name="Ongeri F."/>
            <person name="Pham C."/>
            <person name="Simmons D."/>
            <person name="Wilczek-Boney K."/>
            <person name="Hale W."/>
            <person name="Jakkamsetti A."/>
            <person name="Pham P."/>
            <person name="Ruth R."/>
            <person name="San Lucas F."/>
            <person name="Warren J."/>
            <person name="Zhang J."/>
            <person name="Zhao Z."/>
            <person name="Zhou C."/>
            <person name="Zhu D."/>
            <person name="Lee S."/>
            <person name="Bess C."/>
            <person name="Blankenburg K."/>
            <person name="Forbes L."/>
            <person name="Fu Q."/>
            <person name="Gubbala S."/>
            <person name="Hirani K."/>
            <person name="Jayaseelan J.C."/>
            <person name="Lara F."/>
            <person name="Munidasa M."/>
            <person name="Palculict T."/>
            <person name="Patil S."/>
            <person name="Pu L.-L."/>
            <person name="Saada N."/>
            <person name="Tang L."/>
            <person name="Weissenberger G."/>
            <person name="Zhu Y."/>
            <person name="Hemphill L."/>
            <person name="Shang Y."/>
            <person name="Youmans B."/>
            <person name="Ayvaz T."/>
            <person name="Ross M."/>
            <person name="Santibanez J."/>
            <person name="Aqrawi P."/>
            <person name="Gross S."/>
            <person name="Joshi V."/>
            <person name="Fowler G."/>
            <person name="Nazareth L."/>
            <person name="Reid J."/>
            <person name="Worley K."/>
            <person name="Petrosino J."/>
            <person name="Highlander S."/>
            <person name="Gibbs R."/>
        </authorList>
    </citation>
    <scope>NUCLEOTIDE SEQUENCE [LARGE SCALE GENOMIC DNA]</scope>
    <source>
        <strain evidence="12 13">DSM 2778</strain>
    </source>
</reference>
<dbReference type="PANTHER" id="PTHR43101:SF1">
    <property type="entry name" value="BETA-FRUCTOSIDASE"/>
    <property type="match status" value="1"/>
</dbReference>
<evidence type="ECO:0000256" key="9">
    <source>
        <dbReference type="RuleBase" id="RU365015"/>
    </source>
</evidence>
<dbReference type="InterPro" id="IPR013320">
    <property type="entry name" value="ConA-like_dom_sf"/>
</dbReference>
<evidence type="ECO:0000256" key="6">
    <source>
        <dbReference type="ARBA" id="ARBA00023295"/>
    </source>
</evidence>
<comment type="subcellular location">
    <subcellularLocation>
        <location evidence="9">Cytoplasm</location>
    </subcellularLocation>
</comment>
<dbReference type="EC" id="3.2.1.26" evidence="3 8"/>
<protein>
    <recommendedName>
        <fullName evidence="4 8">Sucrose-6-phosphate hydrolase</fullName>
        <ecNumber evidence="3 8">3.2.1.26</ecNumber>
    </recommendedName>
    <alternativeName>
        <fullName evidence="7 9">Invertase</fullName>
    </alternativeName>
</protein>
<comment type="function">
    <text evidence="9">Enables the bacterium to metabolize sucrose as a sole carbon source.</text>
</comment>
<dbReference type="HOGENOM" id="CLU_001528_7_1_9"/>
<dbReference type="SUPFAM" id="SSF49899">
    <property type="entry name" value="Concanavalin A-like lectins/glucanases"/>
    <property type="match status" value="1"/>
</dbReference>
<feature type="domain" description="Glycosyl hydrolase family 32 C-terminal" evidence="11">
    <location>
        <begin position="336"/>
        <end position="458"/>
    </location>
</feature>
<dbReference type="GO" id="GO:0004564">
    <property type="term" value="F:beta-fructofuranosidase activity"/>
    <property type="evidence" value="ECO:0007669"/>
    <property type="project" value="UniProtKB-EC"/>
</dbReference>
<dbReference type="UniPathway" id="UPA00238"/>
<evidence type="ECO:0000256" key="8">
    <source>
        <dbReference type="RuleBase" id="RU362110"/>
    </source>
</evidence>
<evidence type="ECO:0000256" key="3">
    <source>
        <dbReference type="ARBA" id="ARBA00012758"/>
    </source>
</evidence>
<dbReference type="Gene3D" id="2.60.120.560">
    <property type="entry name" value="Exo-inulinase, domain 1"/>
    <property type="match status" value="1"/>
</dbReference>
<keyword evidence="9" id="KW-0963">Cytoplasm</keyword>
<dbReference type="Pfam" id="PF00251">
    <property type="entry name" value="Glyco_hydro_32N"/>
    <property type="match status" value="1"/>
</dbReference>
<accession>F5RPI6</accession>
<dbReference type="NCBIfam" id="TIGR01322">
    <property type="entry name" value="scrB_fam"/>
    <property type="match status" value="1"/>
</dbReference>
<dbReference type="STRING" id="888060.HMPREF9081_2172"/>
<evidence type="ECO:0000256" key="4">
    <source>
        <dbReference type="ARBA" id="ARBA00019623"/>
    </source>
</evidence>
<dbReference type="GO" id="GO:0005985">
    <property type="term" value="P:sucrose metabolic process"/>
    <property type="evidence" value="ECO:0007669"/>
    <property type="project" value="UniProtKB-UniPathway"/>
</dbReference>
<evidence type="ECO:0000256" key="1">
    <source>
        <dbReference type="ARBA" id="ARBA00004914"/>
    </source>
</evidence>
<proteinExistence type="inferred from homology"/>
<dbReference type="InterPro" id="IPR013189">
    <property type="entry name" value="Glyco_hydro_32_C"/>
</dbReference>
<evidence type="ECO:0000256" key="7">
    <source>
        <dbReference type="ARBA" id="ARBA00033367"/>
    </source>
</evidence>
<sequence>MSTVENFNKREIDRRLAEGFPFTHRWHNRFHLEMPFGLINDPNGMTYHNGAYHIFYQWNPFGCAHKNKSWAHTKTRDFCTYQIPQLALWPTDEHDKDGCYSGCGTEEDGHLRVLYTCNAKDEEGNRSSVQRFGTYTKAAGAVKKEEIIIDGPPAGFTAHFRDPYLFDWRGVRHLVIGAQTEDKRGCVLVYREAPIRWECLGELRTQLKDFGYMWECPNLLSFGDYDVLVFCPQGVEARAYDRQNVYQAGYIAGHASMDAMEMLMHGRFKELDHGFDFYAPQIVTHEGRHILIGWMGMPDREEEYPTREEGWMHSLTLPRVLTLRQGHIFSEPVRELKALRHRETERALEAEGESEFSTTLYDLTEMILDLTMGEAYSVSVELVFGLEKLVFRYDRLTQVMTIDRTGMKLGGRGKRVFKLYAEQTLSLRMYVDHGAVEVFFQHGEEAATIAIFPEKNIRPMLRVFSDVDMQQISGVLWELESFHYESI</sequence>
<dbReference type="InterPro" id="IPR051214">
    <property type="entry name" value="GH32_Enzymes"/>
</dbReference>
<dbReference type="PANTHER" id="PTHR43101">
    <property type="entry name" value="BETA-FRUCTOSIDASE"/>
    <property type="match status" value="1"/>
</dbReference>
<keyword evidence="5 8" id="KW-0378">Hydrolase</keyword>
<comment type="caution">
    <text evidence="12">The sequence shown here is derived from an EMBL/GenBank/DDBJ whole genome shotgun (WGS) entry which is preliminary data.</text>
</comment>
<dbReference type="eggNOG" id="COG1621">
    <property type="taxonomic scope" value="Bacteria"/>
</dbReference>
<keyword evidence="13" id="KW-1185">Reference proteome</keyword>
<evidence type="ECO:0000256" key="2">
    <source>
        <dbReference type="ARBA" id="ARBA00009902"/>
    </source>
</evidence>
<dbReference type="Pfam" id="PF08244">
    <property type="entry name" value="Glyco_hydro_32C"/>
    <property type="match status" value="1"/>
</dbReference>
<dbReference type="EMBL" id="AFHQ01000054">
    <property type="protein sequence ID" value="EGK57654.1"/>
    <property type="molecule type" value="Genomic_DNA"/>
</dbReference>
<comment type="similarity">
    <text evidence="2 8">Belongs to the glycosyl hydrolase 32 family.</text>
</comment>
<dbReference type="SMART" id="SM00640">
    <property type="entry name" value="Glyco_32"/>
    <property type="match status" value="1"/>
</dbReference>
<dbReference type="AlphaFoldDB" id="F5RPI6"/>
<dbReference type="CDD" id="cd18623">
    <property type="entry name" value="GH32_ScrB-like"/>
    <property type="match status" value="1"/>
</dbReference>
<dbReference type="GO" id="GO:0005737">
    <property type="term" value="C:cytoplasm"/>
    <property type="evidence" value="ECO:0007669"/>
    <property type="project" value="UniProtKB-SubCell"/>
</dbReference>
<comment type="catalytic activity">
    <reaction evidence="8">
        <text>Hydrolysis of terminal non-reducing beta-D-fructofuranoside residues in beta-D-fructofuranosides.</text>
        <dbReference type="EC" id="3.2.1.26"/>
    </reaction>
</comment>
<dbReference type="InterPro" id="IPR023296">
    <property type="entry name" value="Glyco_hydro_beta-prop_sf"/>
</dbReference>
<feature type="domain" description="Glycosyl hydrolase family 32 N-terminal" evidence="10">
    <location>
        <begin position="31"/>
        <end position="332"/>
    </location>
</feature>
<dbReference type="SUPFAM" id="SSF75005">
    <property type="entry name" value="Arabinanase/levansucrase/invertase"/>
    <property type="match status" value="1"/>
</dbReference>
<evidence type="ECO:0000313" key="12">
    <source>
        <dbReference type="EMBL" id="EGK57654.1"/>
    </source>
</evidence>
<evidence type="ECO:0000259" key="10">
    <source>
        <dbReference type="Pfam" id="PF00251"/>
    </source>
</evidence>
<keyword evidence="9" id="KW-0119">Carbohydrate metabolism</keyword>
<comment type="pathway">
    <text evidence="1 9">Glycan biosynthesis; sucrose metabolism.</text>
</comment>